<gene>
    <name evidence="2" type="ORF">BCR34DRAFT_657037</name>
</gene>
<accession>A0A1Y1ZHA0</accession>
<proteinExistence type="predicted"/>
<feature type="compositionally biased region" description="Polar residues" evidence="1">
    <location>
        <begin position="157"/>
        <end position="166"/>
    </location>
</feature>
<sequence length="166" mass="18234">MSTRRAPPRWNAALMASRHLIGRRASIATTANASSLYQTAEGASGLAIRSWLNLSPHVDDARLHTVTQVAEMKHAAVPAPAPSLPPSMTDYPRPPHPGWHACPTIYLPLQPWTGEESLRSLFVALVHCSTHRARLQTSTPPNKDLGANVQPSRIEFSRQSSRLSHR</sequence>
<organism evidence="2 3">
    <name type="scientific">Clohesyomyces aquaticus</name>
    <dbReference type="NCBI Taxonomy" id="1231657"/>
    <lineage>
        <taxon>Eukaryota</taxon>
        <taxon>Fungi</taxon>
        <taxon>Dikarya</taxon>
        <taxon>Ascomycota</taxon>
        <taxon>Pezizomycotina</taxon>
        <taxon>Dothideomycetes</taxon>
        <taxon>Pleosporomycetidae</taxon>
        <taxon>Pleosporales</taxon>
        <taxon>Lindgomycetaceae</taxon>
        <taxon>Clohesyomyces</taxon>
    </lineage>
</organism>
<evidence type="ECO:0000256" key="1">
    <source>
        <dbReference type="SAM" id="MobiDB-lite"/>
    </source>
</evidence>
<dbReference type="Proteomes" id="UP000193144">
    <property type="component" value="Unassembled WGS sequence"/>
</dbReference>
<keyword evidence="3" id="KW-1185">Reference proteome</keyword>
<comment type="caution">
    <text evidence="2">The sequence shown here is derived from an EMBL/GenBank/DDBJ whole genome shotgun (WGS) entry which is preliminary data.</text>
</comment>
<feature type="region of interest" description="Disordered" evidence="1">
    <location>
        <begin position="134"/>
        <end position="166"/>
    </location>
</feature>
<dbReference type="EMBL" id="MCFA01000089">
    <property type="protein sequence ID" value="ORY09185.1"/>
    <property type="molecule type" value="Genomic_DNA"/>
</dbReference>
<evidence type="ECO:0000313" key="2">
    <source>
        <dbReference type="EMBL" id="ORY09185.1"/>
    </source>
</evidence>
<protein>
    <submittedName>
        <fullName evidence="2">Uncharacterized protein</fullName>
    </submittedName>
</protein>
<dbReference type="AlphaFoldDB" id="A0A1Y1ZHA0"/>
<evidence type="ECO:0000313" key="3">
    <source>
        <dbReference type="Proteomes" id="UP000193144"/>
    </source>
</evidence>
<reference evidence="2 3" key="1">
    <citation type="submission" date="2016-07" db="EMBL/GenBank/DDBJ databases">
        <title>Pervasive Adenine N6-methylation of Active Genes in Fungi.</title>
        <authorList>
            <consortium name="DOE Joint Genome Institute"/>
            <person name="Mondo S.J."/>
            <person name="Dannebaum R.O."/>
            <person name="Kuo R.C."/>
            <person name="Labutti K."/>
            <person name="Haridas S."/>
            <person name="Kuo A."/>
            <person name="Salamov A."/>
            <person name="Ahrendt S.R."/>
            <person name="Lipzen A."/>
            <person name="Sullivan W."/>
            <person name="Andreopoulos W.B."/>
            <person name="Clum A."/>
            <person name="Lindquist E."/>
            <person name="Daum C."/>
            <person name="Ramamoorthy G.K."/>
            <person name="Gryganskyi A."/>
            <person name="Culley D."/>
            <person name="Magnuson J.K."/>
            <person name="James T.Y."/>
            <person name="O'Malley M.A."/>
            <person name="Stajich J.E."/>
            <person name="Spatafora J.W."/>
            <person name="Visel A."/>
            <person name="Grigoriev I.V."/>
        </authorList>
    </citation>
    <scope>NUCLEOTIDE SEQUENCE [LARGE SCALE GENOMIC DNA]</scope>
    <source>
        <strain evidence="2 3">CBS 115471</strain>
    </source>
</reference>
<name>A0A1Y1ZHA0_9PLEO</name>